<dbReference type="GO" id="GO:0006508">
    <property type="term" value="P:proteolysis"/>
    <property type="evidence" value="ECO:0007669"/>
    <property type="project" value="UniProtKB-KW"/>
</dbReference>
<feature type="signal peptide" evidence="2">
    <location>
        <begin position="1"/>
        <end position="19"/>
    </location>
</feature>
<comment type="similarity">
    <text evidence="1">Belongs to the peptidase S16 family.</text>
</comment>
<evidence type="ECO:0000313" key="5">
    <source>
        <dbReference type="Proteomes" id="UP000058446"/>
    </source>
</evidence>
<feature type="domain" description="Lon proteolytic" evidence="3">
    <location>
        <begin position="238"/>
        <end position="337"/>
    </location>
</feature>
<dbReference type="SUPFAM" id="SSF50156">
    <property type="entry name" value="PDZ domain-like"/>
    <property type="match status" value="1"/>
</dbReference>
<dbReference type="InterPro" id="IPR014721">
    <property type="entry name" value="Ribsml_uS5_D2-typ_fold_subgr"/>
</dbReference>
<dbReference type="InterPro" id="IPR020568">
    <property type="entry name" value="Ribosomal_Su5_D2-typ_SF"/>
</dbReference>
<evidence type="ECO:0000256" key="1">
    <source>
        <dbReference type="PROSITE-ProRule" id="PRU01122"/>
    </source>
</evidence>
<dbReference type="SUPFAM" id="SSF54211">
    <property type="entry name" value="Ribosomal protein S5 domain 2-like"/>
    <property type="match status" value="1"/>
</dbReference>
<dbReference type="Gene3D" id="2.30.42.10">
    <property type="match status" value="1"/>
</dbReference>
<keyword evidence="1" id="KW-0378">Hydrolase</keyword>
<dbReference type="Pfam" id="PF05362">
    <property type="entry name" value="Lon_C"/>
    <property type="match status" value="1"/>
</dbReference>
<feature type="active site" evidence="1">
    <location>
        <position position="244"/>
    </location>
</feature>
<dbReference type="EC" id="3.4.21.53" evidence="1"/>
<dbReference type="AlphaFoldDB" id="A0A0K2GYK5"/>
<reference evidence="4 5" key="1">
    <citation type="submission" date="2013-10" db="EMBL/GenBank/DDBJ databases">
        <title>Complete genome sequence of Corynebacterium lactis DSM 45799(T), isolated from raw cow milk.</title>
        <authorList>
            <person name="Ruckert C."/>
            <person name="Albersmeier A."/>
            <person name="Lipski A."/>
            <person name="Kalinowski J."/>
        </authorList>
    </citation>
    <scope>NUCLEOTIDE SEQUENCE [LARGE SCALE GENOMIC DNA]</scope>
    <source>
        <strain evidence="4 5">RW2-5</strain>
    </source>
</reference>
<evidence type="ECO:0000259" key="3">
    <source>
        <dbReference type="PROSITE" id="PS51786"/>
    </source>
</evidence>
<gene>
    <name evidence="4" type="ORF">CLAC_02985</name>
</gene>
<dbReference type="GO" id="GO:0005524">
    <property type="term" value="F:ATP binding"/>
    <property type="evidence" value="ECO:0007669"/>
    <property type="project" value="InterPro"/>
</dbReference>
<dbReference type="GO" id="GO:0004176">
    <property type="term" value="F:ATP-dependent peptidase activity"/>
    <property type="evidence" value="ECO:0007669"/>
    <property type="project" value="UniProtKB-UniRule"/>
</dbReference>
<keyword evidence="5" id="KW-1185">Reference proteome</keyword>
<dbReference type="OrthoDB" id="2356897at2"/>
<dbReference type="RefSeq" id="WP_053411621.1">
    <property type="nucleotide sequence ID" value="NZ_CP006841.1"/>
</dbReference>
<dbReference type="InterPro" id="IPR027065">
    <property type="entry name" value="Lon_Prtase"/>
</dbReference>
<dbReference type="STRING" id="1408189.CLAC_02985"/>
<organism evidence="4 5">
    <name type="scientific">Corynebacterium lactis RW2-5</name>
    <dbReference type="NCBI Taxonomy" id="1408189"/>
    <lineage>
        <taxon>Bacteria</taxon>
        <taxon>Bacillati</taxon>
        <taxon>Actinomycetota</taxon>
        <taxon>Actinomycetes</taxon>
        <taxon>Mycobacteriales</taxon>
        <taxon>Corynebacteriaceae</taxon>
        <taxon>Corynebacterium</taxon>
    </lineage>
</organism>
<protein>
    <recommendedName>
        <fullName evidence="1">endopeptidase La</fullName>
        <ecNumber evidence="1">3.4.21.53</ecNumber>
    </recommendedName>
</protein>
<keyword evidence="1 4" id="KW-0645">Protease</keyword>
<dbReference type="PANTHER" id="PTHR10046">
    <property type="entry name" value="ATP DEPENDENT LON PROTEASE FAMILY MEMBER"/>
    <property type="match status" value="1"/>
</dbReference>
<accession>A0A0K2GYK5</accession>
<dbReference type="PATRIC" id="fig|1408189.4.peg.594"/>
<dbReference type="GO" id="GO:0004252">
    <property type="term" value="F:serine-type endopeptidase activity"/>
    <property type="evidence" value="ECO:0007669"/>
    <property type="project" value="UniProtKB-UniRule"/>
</dbReference>
<keyword evidence="2" id="KW-0732">Signal</keyword>
<keyword evidence="1" id="KW-0720">Serine protease</keyword>
<dbReference type="InterPro" id="IPR008269">
    <property type="entry name" value="Lon_proteolytic"/>
</dbReference>
<name>A0A0K2GYK5_9CORY</name>
<evidence type="ECO:0000313" key="4">
    <source>
        <dbReference type="EMBL" id="ALA66869.1"/>
    </source>
</evidence>
<dbReference type="EMBL" id="CP006841">
    <property type="protein sequence ID" value="ALA66869.1"/>
    <property type="molecule type" value="Genomic_DNA"/>
</dbReference>
<dbReference type="PROSITE" id="PS51786">
    <property type="entry name" value="LON_PROTEOLYTIC"/>
    <property type="match status" value="1"/>
</dbReference>
<dbReference type="InterPro" id="IPR036034">
    <property type="entry name" value="PDZ_sf"/>
</dbReference>
<dbReference type="KEGG" id="clw:CLAC_02985"/>
<comment type="catalytic activity">
    <reaction evidence="1">
        <text>Hydrolysis of proteins in presence of ATP.</text>
        <dbReference type="EC" id="3.4.21.53"/>
    </reaction>
</comment>
<dbReference type="Proteomes" id="UP000058446">
    <property type="component" value="Chromosome"/>
</dbReference>
<feature type="active site" evidence="1">
    <location>
        <position position="289"/>
    </location>
</feature>
<sequence>MKRRTQTLLVGAVPIVALAGVLSAPALSVPFAAQGPGPLFDVLSDVEGKSIIEVSGPSVDSKPSTGELDMTTVAVHHNLSLPQTIAMWLDSDNEIVPIEAVFPPGQSQEEVEEENKAAFTESEANATSAALAQLGLPTEVSVAYTVPGSNAEGKLHEGDVIISIDGIKATKPDAVKDHVQSLNPGDAVELKVRGEDAAKERTVAIELGENPHAKGAALLGIGMSTQSAGQTKVEYQLSGIGGPSAGLMLTLGVIDKLSPGDLTEGHHIAGTGTINAAGIVGEIGGIKHKISAARDSGAELFFVPAGNCVEALTADAGDMKLVRVRNVDDALAAIKNPGAAPSCS</sequence>
<dbReference type="GO" id="GO:0030163">
    <property type="term" value="P:protein catabolic process"/>
    <property type="evidence" value="ECO:0007669"/>
    <property type="project" value="InterPro"/>
</dbReference>
<evidence type="ECO:0000256" key="2">
    <source>
        <dbReference type="SAM" id="SignalP"/>
    </source>
</evidence>
<feature type="chain" id="PRO_5038376119" description="endopeptidase La" evidence="2">
    <location>
        <begin position="20"/>
        <end position="344"/>
    </location>
</feature>
<proteinExistence type="inferred from homology"/>
<dbReference type="Gene3D" id="3.30.230.10">
    <property type="match status" value="1"/>
</dbReference>